<comment type="caution">
    <text evidence="1">The sequence shown here is derived from an EMBL/GenBank/DDBJ whole genome shotgun (WGS) entry which is preliminary data.</text>
</comment>
<proteinExistence type="predicted"/>
<dbReference type="EMBL" id="CM034415">
    <property type="protein sequence ID" value="KAJ0169886.1"/>
    <property type="molecule type" value="Genomic_DNA"/>
</dbReference>
<organism evidence="1 2">
    <name type="scientific">Dendrolimus kikuchii</name>
    <dbReference type="NCBI Taxonomy" id="765133"/>
    <lineage>
        <taxon>Eukaryota</taxon>
        <taxon>Metazoa</taxon>
        <taxon>Ecdysozoa</taxon>
        <taxon>Arthropoda</taxon>
        <taxon>Hexapoda</taxon>
        <taxon>Insecta</taxon>
        <taxon>Pterygota</taxon>
        <taxon>Neoptera</taxon>
        <taxon>Endopterygota</taxon>
        <taxon>Lepidoptera</taxon>
        <taxon>Glossata</taxon>
        <taxon>Ditrysia</taxon>
        <taxon>Bombycoidea</taxon>
        <taxon>Lasiocampidae</taxon>
        <taxon>Dendrolimus</taxon>
    </lineage>
</organism>
<gene>
    <name evidence="1" type="ORF">K1T71_014492</name>
</gene>
<accession>A0ACC1CEC3</accession>
<sequence>MDAKLAALDDRLLPERRIRPPLAVDARRANTQQTPASGRGQANRPPVDSPVDFPPLPAKRRRGGVELKSTTSTPKEPTRAGTSTSEPPPGLNEGWSVVARKAKKKPPAKQSGTGKAAQPRTKPKPPKPSANQGPRMRVPNTTAVILTLQPAAVEKGTSYADIMQKAKANIKLGELGIPGVKLKTARTGARMLLLPGKDSGEKADALAARLKEVLPEEEVKPYYVPPRSDWAGDLDGSVAIIVRTAAACPPLADVVKGRGYVAATIGEIVVLGGYFSPNRRLADFEGWIEEVGTVVARSRPRPVLVLGDLNAKSVAWGSPRTCARGEALEEWVIEKGLVVLNRGSVHTCVRQQGGSIVDVSFASPELARRVQDWRVVTGVETISDHRYIRFSVSARNPDPPSREPPVGDCPRWALKKLNREAFKEALPTLFGACLEQGQFPQRWKTGKLVLLRKEGRPADSPSAYRPIVLLDEVGKLFERIIVDRLVQHLSTTGPDLADNQFGFRTGGLAEEAVAQGEVLLAVSLDIANAFNSLPWPCIMEALRYFGVPSYLRHIVGDYLNERAVIYPVHEGWNRRAMVCGVPQGSVLGPLLWNIAYDWTLRSRVLPGVSIICYADDTLIAARGRTHRQACLLGTAGVSLVVGRIRRLGLEVALQKTEAVFFHGPRNRPPPDTAIIVGGIRIGIGETMKYLGLVLDSRWDFSAHFRQLLPRLKGAAGGLSRLLPNVGGPNATCRKLFEGIVRSMALYGAPV</sequence>
<evidence type="ECO:0000313" key="2">
    <source>
        <dbReference type="Proteomes" id="UP000824533"/>
    </source>
</evidence>
<reference evidence="1 2" key="1">
    <citation type="journal article" date="2021" name="Front. Genet.">
        <title>Chromosome-Level Genome Assembly Reveals Significant Gene Expansion in the Toll and IMD Signaling Pathways of Dendrolimus kikuchii.</title>
        <authorList>
            <person name="Zhou J."/>
            <person name="Wu P."/>
            <person name="Xiong Z."/>
            <person name="Liu N."/>
            <person name="Zhao N."/>
            <person name="Ji M."/>
            <person name="Qiu Y."/>
            <person name="Yang B."/>
        </authorList>
    </citation>
    <scope>NUCLEOTIDE SEQUENCE [LARGE SCALE GENOMIC DNA]</scope>
    <source>
        <strain evidence="1">Ann1</strain>
    </source>
</reference>
<dbReference type="Proteomes" id="UP000824533">
    <property type="component" value="Linkage Group LG29"/>
</dbReference>
<protein>
    <submittedName>
        <fullName evidence="1">Uncharacterized protein</fullName>
    </submittedName>
</protein>
<name>A0ACC1CEC3_9NEOP</name>
<evidence type="ECO:0000313" key="1">
    <source>
        <dbReference type="EMBL" id="KAJ0169886.1"/>
    </source>
</evidence>
<keyword evidence="2" id="KW-1185">Reference proteome</keyword>